<proteinExistence type="predicted"/>
<keyword evidence="3" id="KW-1185">Reference proteome</keyword>
<gene>
    <name evidence="2" type="ORF">IRJ41_014179</name>
</gene>
<organism evidence="2 3">
    <name type="scientific">Triplophysa rosa</name>
    <name type="common">Cave loach</name>
    <dbReference type="NCBI Taxonomy" id="992332"/>
    <lineage>
        <taxon>Eukaryota</taxon>
        <taxon>Metazoa</taxon>
        <taxon>Chordata</taxon>
        <taxon>Craniata</taxon>
        <taxon>Vertebrata</taxon>
        <taxon>Euteleostomi</taxon>
        <taxon>Actinopterygii</taxon>
        <taxon>Neopterygii</taxon>
        <taxon>Teleostei</taxon>
        <taxon>Ostariophysi</taxon>
        <taxon>Cypriniformes</taxon>
        <taxon>Nemacheilidae</taxon>
        <taxon>Triplophysa</taxon>
    </lineage>
</organism>
<reference evidence="2" key="1">
    <citation type="submission" date="2021-02" db="EMBL/GenBank/DDBJ databases">
        <title>Comparative genomics reveals that relaxation of natural selection precedes convergent phenotypic evolution of cavefish.</title>
        <authorList>
            <person name="Peng Z."/>
        </authorList>
    </citation>
    <scope>NUCLEOTIDE SEQUENCE</scope>
    <source>
        <tissue evidence="2">Muscle</tissue>
    </source>
</reference>
<protein>
    <submittedName>
        <fullName evidence="2">Uncharacterized protein</fullName>
    </submittedName>
</protein>
<feature type="compositionally biased region" description="Low complexity" evidence="1">
    <location>
        <begin position="7"/>
        <end position="22"/>
    </location>
</feature>
<dbReference type="Proteomes" id="UP001059041">
    <property type="component" value="Linkage Group LG9"/>
</dbReference>
<evidence type="ECO:0000313" key="3">
    <source>
        <dbReference type="Proteomes" id="UP001059041"/>
    </source>
</evidence>
<feature type="compositionally biased region" description="Polar residues" evidence="1">
    <location>
        <begin position="23"/>
        <end position="35"/>
    </location>
</feature>
<evidence type="ECO:0000256" key="1">
    <source>
        <dbReference type="SAM" id="MobiDB-lite"/>
    </source>
</evidence>
<name>A0A9W7WP06_TRIRA</name>
<comment type="caution">
    <text evidence="2">The sequence shown here is derived from an EMBL/GenBank/DDBJ whole genome shotgun (WGS) entry which is preliminary data.</text>
</comment>
<evidence type="ECO:0000313" key="2">
    <source>
        <dbReference type="EMBL" id="KAI7805684.1"/>
    </source>
</evidence>
<sequence>MECSDDPSSAETPLAAEPEATPQTVLFQPFSTPSPVTVKEQRSEEFLSDGELPSTTPLPIAASPRAARTVPIKTGGRVFVLDHNRWPEPMRNAIDGLLANHHGSKDLLKKVGAEYAAMVQSACTDPNSLLHPTTKQHISRYIKHLAKKKNTNASLNTSPEKLLETQQLWQRLHSGGETISVPVKTLPPAPFNPPAKSVPEAVPLDKAMLEKMAGDVKYFCSKKVFDKYSAEGLTNPRMSFEDFASTPFFQRELEASKQRGAERKRVIEERSKRKSVVEHPTGRLCRFCHQPLKQGPNSPHIHTGFPGVAGKYIYCPAKVFSLYQAQGMTAEMSWRDFQQSPFYEAEKQRWIEDKKK</sequence>
<feature type="region of interest" description="Disordered" evidence="1">
    <location>
        <begin position="1"/>
        <end position="59"/>
    </location>
</feature>
<dbReference type="AlphaFoldDB" id="A0A9W7WP06"/>
<dbReference type="EMBL" id="JAFHDT010000009">
    <property type="protein sequence ID" value="KAI7805684.1"/>
    <property type="molecule type" value="Genomic_DNA"/>
</dbReference>
<accession>A0A9W7WP06</accession>